<dbReference type="Gene3D" id="1.10.1380.10">
    <property type="entry name" value="Neutral endopeptidase , domain2"/>
    <property type="match status" value="1"/>
</dbReference>
<dbReference type="InterPro" id="IPR042089">
    <property type="entry name" value="Peptidase_M13_dom_2"/>
</dbReference>
<proteinExistence type="inferred from homology"/>
<dbReference type="PATRIC" id="fig|1156935.5.peg.2550"/>
<comment type="cofactor">
    <cofactor evidence="1">
        <name>Zn(2+)</name>
        <dbReference type="ChEBI" id="CHEBI:29105"/>
    </cofactor>
</comment>
<dbReference type="STRING" id="1156935.QWE_12618"/>
<keyword evidence="3" id="KW-0645">Protease</keyword>
<dbReference type="Pfam" id="PF01431">
    <property type="entry name" value="Peptidase_M13"/>
    <property type="match status" value="1"/>
</dbReference>
<organism evidence="10 11">
    <name type="scientific">Agrobacterium albertimagni AOL15</name>
    <dbReference type="NCBI Taxonomy" id="1156935"/>
    <lineage>
        <taxon>Bacteria</taxon>
        <taxon>Pseudomonadati</taxon>
        <taxon>Pseudomonadota</taxon>
        <taxon>Alphaproteobacteria</taxon>
        <taxon>Hyphomicrobiales</taxon>
        <taxon>Rhizobiaceae</taxon>
        <taxon>Rhizobium/Agrobacterium group</taxon>
        <taxon>Agrobacterium</taxon>
    </lineage>
</organism>
<gene>
    <name evidence="10" type="ORF">QWE_12618</name>
</gene>
<dbReference type="InterPro" id="IPR008753">
    <property type="entry name" value="Peptidase_M13_N"/>
</dbReference>
<dbReference type="Pfam" id="PF05649">
    <property type="entry name" value="Peptidase_M13_N"/>
    <property type="match status" value="1"/>
</dbReference>
<dbReference type="PANTHER" id="PTHR11733">
    <property type="entry name" value="ZINC METALLOPROTEASE FAMILY M13 NEPRILYSIN-RELATED"/>
    <property type="match status" value="1"/>
</dbReference>
<dbReference type="InterPro" id="IPR018497">
    <property type="entry name" value="Peptidase_M13_C"/>
</dbReference>
<dbReference type="EMBL" id="ALJF01000010">
    <property type="protein sequence ID" value="EKF59096.1"/>
    <property type="molecule type" value="Genomic_DNA"/>
</dbReference>
<dbReference type="GO" id="GO:0005886">
    <property type="term" value="C:plasma membrane"/>
    <property type="evidence" value="ECO:0007669"/>
    <property type="project" value="TreeGrafter"/>
</dbReference>
<comment type="caution">
    <text evidence="10">The sequence shown here is derived from an EMBL/GenBank/DDBJ whole genome shotgun (WGS) entry which is preliminary data.</text>
</comment>
<dbReference type="InterPro" id="IPR000718">
    <property type="entry name" value="Peptidase_M13"/>
</dbReference>
<evidence type="ECO:0000256" key="1">
    <source>
        <dbReference type="ARBA" id="ARBA00001947"/>
    </source>
</evidence>
<dbReference type="Gene3D" id="3.40.390.10">
    <property type="entry name" value="Collagenase (Catalytic Domain)"/>
    <property type="match status" value="1"/>
</dbReference>
<evidence type="ECO:0000259" key="8">
    <source>
        <dbReference type="Pfam" id="PF01431"/>
    </source>
</evidence>
<dbReference type="Proteomes" id="UP000007123">
    <property type="component" value="Unassembled WGS sequence"/>
</dbReference>
<dbReference type="PROSITE" id="PS51885">
    <property type="entry name" value="NEPRILYSIN"/>
    <property type="match status" value="1"/>
</dbReference>
<keyword evidence="5" id="KW-0378">Hydrolase</keyword>
<evidence type="ECO:0000256" key="5">
    <source>
        <dbReference type="ARBA" id="ARBA00022801"/>
    </source>
</evidence>
<evidence type="ECO:0000259" key="9">
    <source>
        <dbReference type="Pfam" id="PF05649"/>
    </source>
</evidence>
<keyword evidence="7" id="KW-0482">Metalloprotease</keyword>
<evidence type="ECO:0000256" key="7">
    <source>
        <dbReference type="ARBA" id="ARBA00023049"/>
    </source>
</evidence>
<protein>
    <submittedName>
        <fullName evidence="10">Neutral endopeptidase</fullName>
    </submittedName>
</protein>
<dbReference type="CDD" id="cd08662">
    <property type="entry name" value="M13"/>
    <property type="match status" value="1"/>
</dbReference>
<evidence type="ECO:0000256" key="4">
    <source>
        <dbReference type="ARBA" id="ARBA00022723"/>
    </source>
</evidence>
<keyword evidence="11" id="KW-1185">Reference proteome</keyword>
<keyword evidence="4" id="KW-0479">Metal-binding</keyword>
<dbReference type="GO" id="GO:0046872">
    <property type="term" value="F:metal ion binding"/>
    <property type="evidence" value="ECO:0007669"/>
    <property type="project" value="UniProtKB-KW"/>
</dbReference>
<dbReference type="InterPro" id="IPR024079">
    <property type="entry name" value="MetalloPept_cat_dom_sf"/>
</dbReference>
<evidence type="ECO:0000313" key="11">
    <source>
        <dbReference type="Proteomes" id="UP000007123"/>
    </source>
</evidence>
<evidence type="ECO:0000256" key="2">
    <source>
        <dbReference type="ARBA" id="ARBA00007357"/>
    </source>
</evidence>
<feature type="domain" description="Peptidase M13 N-terminal" evidence="9">
    <location>
        <begin position="22"/>
        <end position="401"/>
    </location>
</feature>
<dbReference type="eggNOG" id="COG3590">
    <property type="taxonomic scope" value="Bacteria"/>
</dbReference>
<dbReference type="SUPFAM" id="SSF55486">
    <property type="entry name" value="Metalloproteases ('zincins'), catalytic domain"/>
    <property type="match status" value="1"/>
</dbReference>
<accession>K2QDK4</accession>
<keyword evidence="6" id="KW-0862">Zinc</keyword>
<sequence>MPAVGPDQLAFSLENMDRTSDPGNDFYRFALGGWIDRVERPADRPMIDAFDFMGRRLTAQMEETLLDAAAKSGTAERGTPIQQVGAFYTSFMDVTTLDAKGMTPLDPEMARIDAIADLGDLASYLGHYLLVAEDLALAGFVPTTDMADSTRNSLYFVGSSLVLGQQNLYEEPAGSALDLALRKNLTDMLVAAGYEPARATAVATLVADIDRELHGGLLTPVEATNPANTYQPVTFAALQADIPELDLTALLAGLGMKPPERIIKSEPRYLAVLGKVLRERPIEQIRDYLKVKLINRFKPYLGSRFEAVIADQQKILVGVDKLPPREERVQNELKMFLGHPVSRLYVERFFDDETRAKSADMVGRVKDAFLARIETRDWLTDATRAAAKEKLEKLTFEVGYPQTWIDMSNVEVRPDDLIGNIQRLIAFDVKRSLDKFDAPVEHESFANVQATLPIIVNAAYDPSINGFEVPAAILQPPAFEANLDAPVYFCRLGAVLGHEMTHGFDSRGRQYDASGNLRDWWTPEDTAAFTREAEKLVEQANAYEVLPGLTLNGALTVTENMADVGGITLAYAALKDYLAENPEENVEIDGFSPAQRCFLAWAQFWGMKSTDGVIRSVFMSDEHAPGMYRSVAALKHVDDFYTAFDITEGDPEWLAPEKRVRAW</sequence>
<evidence type="ECO:0000256" key="6">
    <source>
        <dbReference type="ARBA" id="ARBA00022833"/>
    </source>
</evidence>
<name>K2QDK4_9HYPH</name>
<dbReference type="PRINTS" id="PR00786">
    <property type="entry name" value="NEPRILYSIN"/>
</dbReference>
<evidence type="ECO:0000256" key="3">
    <source>
        <dbReference type="ARBA" id="ARBA00022670"/>
    </source>
</evidence>
<dbReference type="GO" id="GO:0016485">
    <property type="term" value="P:protein processing"/>
    <property type="evidence" value="ECO:0007669"/>
    <property type="project" value="TreeGrafter"/>
</dbReference>
<dbReference type="PANTHER" id="PTHR11733:SF167">
    <property type="entry name" value="FI17812P1-RELATED"/>
    <property type="match status" value="1"/>
</dbReference>
<reference evidence="10 11" key="1">
    <citation type="journal article" date="2012" name="J. Bacteriol.">
        <title>Draft Genome Sequence of Agrobacterium albertimagni Strain AOL15.</title>
        <authorList>
            <person name="Trimble W.L."/>
            <person name="Phung le T."/>
            <person name="Meyer F."/>
            <person name="Gilbert J.A."/>
            <person name="Silver S."/>
        </authorList>
    </citation>
    <scope>NUCLEOTIDE SEQUENCE [LARGE SCALE GENOMIC DNA]</scope>
    <source>
        <strain evidence="10 11">AOL15</strain>
    </source>
</reference>
<dbReference type="AlphaFoldDB" id="K2QDK4"/>
<comment type="similarity">
    <text evidence="2">Belongs to the peptidase M13 family.</text>
</comment>
<dbReference type="GO" id="GO:0004222">
    <property type="term" value="F:metalloendopeptidase activity"/>
    <property type="evidence" value="ECO:0007669"/>
    <property type="project" value="InterPro"/>
</dbReference>
<feature type="domain" description="Peptidase M13 C-terminal" evidence="8">
    <location>
        <begin position="457"/>
        <end position="660"/>
    </location>
</feature>
<evidence type="ECO:0000313" key="10">
    <source>
        <dbReference type="EMBL" id="EKF59096.1"/>
    </source>
</evidence>